<evidence type="ECO:0000256" key="19">
    <source>
        <dbReference type="ARBA" id="ARBA00047808"/>
    </source>
</evidence>
<evidence type="ECO:0000256" key="13">
    <source>
        <dbReference type="ARBA" id="ARBA00022842"/>
    </source>
</evidence>
<evidence type="ECO:0000313" key="25">
    <source>
        <dbReference type="EMBL" id="ADH85964.1"/>
    </source>
</evidence>
<comment type="function">
    <text evidence="2">Functions in two distinct reactions of the de novo folate biosynthetic pathway. Catalyzes the addition of a glutamate residue to dihydropteroate (7,8-dihydropteroate or H2Pte) to form dihydrofolate (7,8-dihydrofolate monoglutamate or H2Pte-Glu). Also catalyzes successive additions of L-glutamate to tetrahydrofolate or 10-formyltetrahydrofolate or 5,10-methylenetetrahydrofolate, leading to folylpolyglutamate derivatives.</text>
</comment>
<evidence type="ECO:0000313" key="26">
    <source>
        <dbReference type="Proteomes" id="UP000001508"/>
    </source>
</evidence>
<dbReference type="Gene3D" id="3.40.1190.10">
    <property type="entry name" value="Mur-like, catalytic domain"/>
    <property type="match status" value="1"/>
</dbReference>
<dbReference type="FunCoup" id="D6Z339">
    <property type="interactions" value="501"/>
</dbReference>
<dbReference type="STRING" id="589865.DaAHT2_1269"/>
<dbReference type="Pfam" id="PF02875">
    <property type="entry name" value="Mur_ligase_C"/>
    <property type="match status" value="1"/>
</dbReference>
<dbReference type="NCBIfam" id="TIGR01499">
    <property type="entry name" value="folC"/>
    <property type="match status" value="1"/>
</dbReference>
<feature type="domain" description="Mur ligase central" evidence="24">
    <location>
        <begin position="44"/>
        <end position="280"/>
    </location>
</feature>
<dbReference type="AlphaFoldDB" id="D6Z339"/>
<dbReference type="SUPFAM" id="SSF53244">
    <property type="entry name" value="MurD-like peptide ligases, peptide-binding domain"/>
    <property type="match status" value="1"/>
</dbReference>
<evidence type="ECO:0000259" key="23">
    <source>
        <dbReference type="Pfam" id="PF02875"/>
    </source>
</evidence>
<comment type="catalytic activity">
    <reaction evidence="19">
        <text>10-formyltetrahydrofolyl-(gamma-L-Glu)(n) + L-glutamate + ATP = 10-formyltetrahydrofolyl-(gamma-L-Glu)(n+1) + ADP + phosphate + H(+)</text>
        <dbReference type="Rhea" id="RHEA:51904"/>
        <dbReference type="Rhea" id="RHEA-COMP:13088"/>
        <dbReference type="Rhea" id="RHEA-COMP:14300"/>
        <dbReference type="ChEBI" id="CHEBI:15378"/>
        <dbReference type="ChEBI" id="CHEBI:29985"/>
        <dbReference type="ChEBI" id="CHEBI:30616"/>
        <dbReference type="ChEBI" id="CHEBI:43474"/>
        <dbReference type="ChEBI" id="CHEBI:134413"/>
        <dbReference type="ChEBI" id="CHEBI:456216"/>
        <dbReference type="EC" id="6.3.2.17"/>
    </reaction>
</comment>
<gene>
    <name evidence="25" type="ordered locus">DaAHT2_1269</name>
</gene>
<evidence type="ECO:0000256" key="16">
    <source>
        <dbReference type="ARBA" id="ARBA00030592"/>
    </source>
</evidence>
<keyword evidence="13" id="KW-0460">Magnesium</keyword>
<dbReference type="EC" id="6.3.2.12" evidence="6"/>
<comment type="catalytic activity">
    <reaction evidence="18">
        <text>(6S)-5,6,7,8-tetrahydrofolyl-(gamma-L-Glu)(n) + L-glutamate + ATP = (6S)-5,6,7,8-tetrahydrofolyl-(gamma-L-Glu)(n+1) + ADP + phosphate + H(+)</text>
        <dbReference type="Rhea" id="RHEA:10580"/>
        <dbReference type="Rhea" id="RHEA-COMP:14738"/>
        <dbReference type="Rhea" id="RHEA-COMP:14740"/>
        <dbReference type="ChEBI" id="CHEBI:15378"/>
        <dbReference type="ChEBI" id="CHEBI:29985"/>
        <dbReference type="ChEBI" id="CHEBI:30616"/>
        <dbReference type="ChEBI" id="CHEBI:43474"/>
        <dbReference type="ChEBI" id="CHEBI:141005"/>
        <dbReference type="ChEBI" id="CHEBI:456216"/>
        <dbReference type="EC" id="6.3.2.17"/>
    </reaction>
</comment>
<evidence type="ECO:0000256" key="9">
    <source>
        <dbReference type="ARBA" id="ARBA00022598"/>
    </source>
</evidence>
<comment type="catalytic activity">
    <reaction evidence="20">
        <text>(6R)-5,10-methylenetetrahydrofolyl-(gamma-L-Glu)(n) + L-glutamate + ATP = (6R)-5,10-methylenetetrahydrofolyl-(gamma-L-Glu)(n+1) + ADP + phosphate + H(+)</text>
        <dbReference type="Rhea" id="RHEA:51912"/>
        <dbReference type="Rhea" id="RHEA-COMP:13257"/>
        <dbReference type="Rhea" id="RHEA-COMP:13258"/>
        <dbReference type="ChEBI" id="CHEBI:15378"/>
        <dbReference type="ChEBI" id="CHEBI:29985"/>
        <dbReference type="ChEBI" id="CHEBI:30616"/>
        <dbReference type="ChEBI" id="CHEBI:43474"/>
        <dbReference type="ChEBI" id="CHEBI:136572"/>
        <dbReference type="ChEBI" id="CHEBI:456216"/>
        <dbReference type="EC" id="6.3.2.17"/>
    </reaction>
</comment>
<dbReference type="InterPro" id="IPR018109">
    <property type="entry name" value="Folylpolyglutamate_synth_CS"/>
</dbReference>
<dbReference type="PROSITE" id="PS01012">
    <property type="entry name" value="FOLYLPOLYGLU_SYNT_2"/>
    <property type="match status" value="1"/>
</dbReference>
<evidence type="ECO:0000259" key="24">
    <source>
        <dbReference type="Pfam" id="PF08245"/>
    </source>
</evidence>
<dbReference type="InParanoid" id="D6Z339"/>
<feature type="domain" description="Mur ligase C-terminal" evidence="23">
    <location>
        <begin position="320"/>
        <end position="433"/>
    </location>
</feature>
<comment type="pathway">
    <text evidence="4">Cofactor biosynthesis; tetrahydrofolylpolyglutamate biosynthesis.</text>
</comment>
<dbReference type="EC" id="6.3.2.17" evidence="7"/>
<evidence type="ECO:0000256" key="5">
    <source>
        <dbReference type="ARBA" id="ARBA00008276"/>
    </source>
</evidence>
<evidence type="ECO:0000256" key="3">
    <source>
        <dbReference type="ARBA" id="ARBA00004799"/>
    </source>
</evidence>
<dbReference type="GO" id="GO:0046872">
    <property type="term" value="F:metal ion binding"/>
    <property type="evidence" value="ECO:0007669"/>
    <property type="project" value="UniProtKB-KW"/>
</dbReference>
<dbReference type="InterPro" id="IPR004101">
    <property type="entry name" value="Mur_ligase_C"/>
</dbReference>
<dbReference type="InterPro" id="IPR001645">
    <property type="entry name" value="Folylpolyglutamate_synth"/>
</dbReference>
<dbReference type="eggNOG" id="COG0285">
    <property type="taxonomic scope" value="Bacteria"/>
</dbReference>
<evidence type="ECO:0000256" key="6">
    <source>
        <dbReference type="ARBA" id="ARBA00013023"/>
    </source>
</evidence>
<evidence type="ECO:0000256" key="8">
    <source>
        <dbReference type="ARBA" id="ARBA00019357"/>
    </source>
</evidence>
<comment type="catalytic activity">
    <reaction evidence="21">
        <text>7,8-dihydropteroate + L-glutamate + ATP = 7,8-dihydrofolate + ADP + phosphate + H(+)</text>
        <dbReference type="Rhea" id="RHEA:23584"/>
        <dbReference type="ChEBI" id="CHEBI:15378"/>
        <dbReference type="ChEBI" id="CHEBI:17839"/>
        <dbReference type="ChEBI" id="CHEBI:29985"/>
        <dbReference type="ChEBI" id="CHEBI:30616"/>
        <dbReference type="ChEBI" id="CHEBI:43474"/>
        <dbReference type="ChEBI" id="CHEBI:57451"/>
        <dbReference type="ChEBI" id="CHEBI:456216"/>
        <dbReference type="EC" id="6.3.2.12"/>
    </reaction>
</comment>
<dbReference type="PANTHER" id="PTHR11136:SF0">
    <property type="entry name" value="DIHYDROFOLATE SYNTHETASE-RELATED"/>
    <property type="match status" value="1"/>
</dbReference>
<organism evidence="25 26">
    <name type="scientific">Desulfurivibrio alkaliphilus (strain DSM 19089 / UNIQEM U267 / AHT2)</name>
    <dbReference type="NCBI Taxonomy" id="589865"/>
    <lineage>
        <taxon>Bacteria</taxon>
        <taxon>Pseudomonadati</taxon>
        <taxon>Thermodesulfobacteriota</taxon>
        <taxon>Desulfobulbia</taxon>
        <taxon>Desulfobulbales</taxon>
        <taxon>Desulfobulbaceae</taxon>
        <taxon>Desulfurivibrio</taxon>
    </lineage>
</organism>
<dbReference type="Pfam" id="PF08245">
    <property type="entry name" value="Mur_ligase_M"/>
    <property type="match status" value="1"/>
</dbReference>
<evidence type="ECO:0000256" key="15">
    <source>
        <dbReference type="ARBA" id="ARBA00030048"/>
    </source>
</evidence>
<dbReference type="GO" id="GO:0005524">
    <property type="term" value="F:ATP binding"/>
    <property type="evidence" value="ECO:0007669"/>
    <property type="project" value="UniProtKB-KW"/>
</dbReference>
<dbReference type="KEGG" id="dak:DaAHT2_1269"/>
<evidence type="ECO:0000256" key="17">
    <source>
        <dbReference type="ARBA" id="ARBA00032510"/>
    </source>
</evidence>
<evidence type="ECO:0000256" key="12">
    <source>
        <dbReference type="ARBA" id="ARBA00022840"/>
    </source>
</evidence>
<keyword evidence="11 22" id="KW-0547">Nucleotide-binding</keyword>
<dbReference type="EMBL" id="CP001940">
    <property type="protein sequence ID" value="ADH85964.1"/>
    <property type="molecule type" value="Genomic_DNA"/>
</dbReference>
<dbReference type="GO" id="GO:0004326">
    <property type="term" value="F:tetrahydrofolylpolyglutamate synthase activity"/>
    <property type="evidence" value="ECO:0007669"/>
    <property type="project" value="UniProtKB-EC"/>
</dbReference>
<dbReference type="HOGENOM" id="CLU_015869_1_1_7"/>
<evidence type="ECO:0000256" key="20">
    <source>
        <dbReference type="ARBA" id="ARBA00049035"/>
    </source>
</evidence>
<comment type="similarity">
    <text evidence="5 22">Belongs to the folylpolyglutamate synthase family.</text>
</comment>
<evidence type="ECO:0000256" key="14">
    <source>
        <dbReference type="ARBA" id="ARBA00022909"/>
    </source>
</evidence>
<dbReference type="SUPFAM" id="SSF53623">
    <property type="entry name" value="MurD-like peptide ligases, catalytic domain"/>
    <property type="match status" value="1"/>
</dbReference>
<dbReference type="OrthoDB" id="9809356at2"/>
<keyword evidence="26" id="KW-1185">Reference proteome</keyword>
<keyword evidence="9 22" id="KW-0436">Ligase</keyword>
<dbReference type="PIRSF" id="PIRSF001563">
    <property type="entry name" value="Folylpolyglu_synth"/>
    <property type="match status" value="1"/>
</dbReference>
<dbReference type="InterPro" id="IPR036615">
    <property type="entry name" value="Mur_ligase_C_dom_sf"/>
</dbReference>
<comment type="cofactor">
    <cofactor evidence="1">
        <name>Mg(2+)</name>
        <dbReference type="ChEBI" id="CHEBI:18420"/>
    </cofactor>
</comment>
<name>D6Z339_DESAT</name>
<keyword evidence="12 22" id="KW-0067">ATP-binding</keyword>
<accession>D6Z339</accession>
<evidence type="ECO:0000256" key="11">
    <source>
        <dbReference type="ARBA" id="ARBA00022741"/>
    </source>
</evidence>
<dbReference type="InterPro" id="IPR036565">
    <property type="entry name" value="Mur-like_cat_sf"/>
</dbReference>
<evidence type="ECO:0000256" key="10">
    <source>
        <dbReference type="ARBA" id="ARBA00022723"/>
    </source>
</evidence>
<dbReference type="PANTHER" id="PTHR11136">
    <property type="entry name" value="FOLYLPOLYGLUTAMATE SYNTHASE-RELATED"/>
    <property type="match status" value="1"/>
</dbReference>
<dbReference type="FunFam" id="3.40.1190.10:FF:000011">
    <property type="entry name" value="Folylpolyglutamate synthase/dihydrofolate synthase"/>
    <property type="match status" value="1"/>
</dbReference>
<reference evidence="26" key="1">
    <citation type="submission" date="2010-02" db="EMBL/GenBank/DDBJ databases">
        <title>Complete sequence of Desulfurivibrio alkaliphilus AHT2.</title>
        <authorList>
            <consortium name="US DOE Joint Genome Institute"/>
            <person name="Pitluck S."/>
            <person name="Chertkov O."/>
            <person name="Detter J.C."/>
            <person name="Han C."/>
            <person name="Tapia R."/>
            <person name="Larimer F."/>
            <person name="Land M."/>
            <person name="Hauser L."/>
            <person name="Kyrpides N."/>
            <person name="Mikhailova N."/>
            <person name="Sorokin D.Y."/>
            <person name="Muyzer G."/>
            <person name="Woyke T."/>
        </authorList>
    </citation>
    <scope>NUCLEOTIDE SEQUENCE [LARGE SCALE GENOMIC DNA]</scope>
    <source>
        <strain evidence="26">DSM 19089 / UNIQEM U267 / AHT2</strain>
    </source>
</reference>
<dbReference type="GO" id="GO:0046656">
    <property type="term" value="P:folic acid biosynthetic process"/>
    <property type="evidence" value="ECO:0007669"/>
    <property type="project" value="UniProtKB-KW"/>
</dbReference>
<dbReference type="InterPro" id="IPR013221">
    <property type="entry name" value="Mur_ligase_cen"/>
</dbReference>
<sequence>MDYQQAWDYLDRLQFFKIKLGLDSMERFLARLGKPQQQLRFIHVAGTNGKGSVAAALLAVLSRAGYRVGLYTSPHLSCVRERFRINDEFIGKDEFARHATAIHEVLGDDQITYFEFTTALALLWFAARRVDVAILEVGLGGRLDATNVITPEVGVITNVSLDHQAYLGDTLAEVAAEKAGIIKAGVPLVTGVAADESREVVEQRCRLLKAPCYLLGRNFSWAYGDDRQARQDSAQSVSDSAAAAAGNLWHYRGLNGEISGLQCRLRGRHQRDNLSLALATLELLAPIWPVTEESIRAGIAAVNWPGRLEYLEIRPAGADGRRRVLLDGAHNPAGIGALVGALQEDFSYRRLVVVWASMADKDVAAGLQQIAPLADELVLTRPESERSATPAAMRQMLPPATRTAAREAEDTAGALQLAWQASTPDDLVLVAGSLYLVGAARRLLQGELVRDEA</sequence>
<dbReference type="Gene3D" id="3.90.190.20">
    <property type="entry name" value="Mur ligase, C-terminal domain"/>
    <property type="match status" value="1"/>
</dbReference>
<protein>
    <recommendedName>
        <fullName evidence="8">Dihydrofolate synthase/folylpolyglutamate synthase</fullName>
        <ecNumber evidence="6">6.3.2.12</ecNumber>
        <ecNumber evidence="7">6.3.2.17</ecNumber>
    </recommendedName>
    <alternativeName>
        <fullName evidence="17">Folylpoly-gamma-glutamate synthetase-dihydrofolate synthetase</fullName>
    </alternativeName>
    <alternativeName>
        <fullName evidence="15">Folylpolyglutamate synthetase</fullName>
    </alternativeName>
    <alternativeName>
        <fullName evidence="16">Tetrahydrofolylpolyglutamate synthase</fullName>
    </alternativeName>
</protein>
<comment type="pathway">
    <text evidence="3">Cofactor biosynthesis; tetrahydrofolate biosynthesis; 7,8-dihydrofolate from 2-amino-4-hydroxy-6-hydroxymethyl-7,8-dihydropteridine diphosphate and 4-aminobenzoate: step 2/2.</text>
</comment>
<dbReference type="GO" id="GO:0005737">
    <property type="term" value="C:cytoplasm"/>
    <property type="evidence" value="ECO:0007669"/>
    <property type="project" value="TreeGrafter"/>
</dbReference>
<evidence type="ECO:0000256" key="7">
    <source>
        <dbReference type="ARBA" id="ARBA00013025"/>
    </source>
</evidence>
<proteinExistence type="inferred from homology"/>
<evidence type="ECO:0000256" key="2">
    <source>
        <dbReference type="ARBA" id="ARBA00002714"/>
    </source>
</evidence>
<evidence type="ECO:0000256" key="21">
    <source>
        <dbReference type="ARBA" id="ARBA00049161"/>
    </source>
</evidence>
<keyword evidence="14" id="KW-0289">Folate biosynthesis</keyword>
<evidence type="ECO:0000256" key="22">
    <source>
        <dbReference type="PIRNR" id="PIRNR001563"/>
    </source>
</evidence>
<dbReference type="Proteomes" id="UP000001508">
    <property type="component" value="Chromosome"/>
</dbReference>
<dbReference type="UniPathway" id="UPA00077">
    <property type="reaction ID" value="UER00157"/>
</dbReference>
<dbReference type="GO" id="GO:0008841">
    <property type="term" value="F:dihydrofolate synthase activity"/>
    <property type="evidence" value="ECO:0007669"/>
    <property type="project" value="UniProtKB-EC"/>
</dbReference>
<evidence type="ECO:0000256" key="18">
    <source>
        <dbReference type="ARBA" id="ARBA00047493"/>
    </source>
</evidence>
<dbReference type="GO" id="GO:0046654">
    <property type="term" value="P:tetrahydrofolate biosynthetic process"/>
    <property type="evidence" value="ECO:0007669"/>
    <property type="project" value="UniProtKB-UniPathway"/>
</dbReference>
<keyword evidence="10" id="KW-0479">Metal-binding</keyword>
<evidence type="ECO:0000256" key="1">
    <source>
        <dbReference type="ARBA" id="ARBA00001946"/>
    </source>
</evidence>
<evidence type="ECO:0000256" key="4">
    <source>
        <dbReference type="ARBA" id="ARBA00005150"/>
    </source>
</evidence>